<accession>A0A1X7HT66</accession>
<dbReference type="RefSeq" id="WP_208921005.1">
    <property type="nucleotide sequence ID" value="NZ_LT840184.1"/>
</dbReference>
<gene>
    <name evidence="2" type="ORF">SAMN05661091_5605</name>
</gene>
<name>A0A1X7HT66_9BACL</name>
<evidence type="ECO:0000256" key="1">
    <source>
        <dbReference type="SAM" id="Phobius"/>
    </source>
</evidence>
<dbReference type="STRING" id="1313296.SAMN05661091_5605"/>
<organism evidence="2 3">
    <name type="scientific">Paenibacillus uliginis N3/975</name>
    <dbReference type="NCBI Taxonomy" id="1313296"/>
    <lineage>
        <taxon>Bacteria</taxon>
        <taxon>Bacillati</taxon>
        <taxon>Bacillota</taxon>
        <taxon>Bacilli</taxon>
        <taxon>Bacillales</taxon>
        <taxon>Paenibacillaceae</taxon>
        <taxon>Paenibacillus</taxon>
    </lineage>
</organism>
<keyword evidence="1" id="KW-0812">Transmembrane</keyword>
<reference evidence="2 3" key="1">
    <citation type="submission" date="2017-04" db="EMBL/GenBank/DDBJ databases">
        <authorList>
            <person name="Afonso C.L."/>
            <person name="Miller P.J."/>
            <person name="Scott M.A."/>
            <person name="Spackman E."/>
            <person name="Goraichik I."/>
            <person name="Dimitrov K.M."/>
            <person name="Suarez D.L."/>
            <person name="Swayne D.E."/>
        </authorList>
    </citation>
    <scope>NUCLEOTIDE SEQUENCE [LARGE SCALE GENOMIC DNA]</scope>
    <source>
        <strain evidence="2 3">N3/975</strain>
    </source>
</reference>
<keyword evidence="3" id="KW-1185">Reference proteome</keyword>
<proteinExistence type="predicted"/>
<feature type="transmembrane region" description="Helical" evidence="1">
    <location>
        <begin position="12"/>
        <end position="36"/>
    </location>
</feature>
<dbReference type="EMBL" id="LT840184">
    <property type="protein sequence ID" value="SMF91878.1"/>
    <property type="molecule type" value="Genomic_DNA"/>
</dbReference>
<dbReference type="AlphaFoldDB" id="A0A1X7HT66"/>
<protein>
    <submittedName>
        <fullName evidence="2">Uncharacterized protein</fullName>
    </submittedName>
</protein>
<keyword evidence="1" id="KW-1133">Transmembrane helix</keyword>
<evidence type="ECO:0000313" key="3">
    <source>
        <dbReference type="Proteomes" id="UP000192940"/>
    </source>
</evidence>
<keyword evidence="1" id="KW-0472">Membrane</keyword>
<dbReference type="Proteomes" id="UP000192940">
    <property type="component" value="Chromosome I"/>
</dbReference>
<evidence type="ECO:0000313" key="2">
    <source>
        <dbReference type="EMBL" id="SMF91878.1"/>
    </source>
</evidence>
<sequence length="58" mass="6729">MGMGMGMSMFGLWPTLMFIVNGLFLLLGLYALYLLIKLLIRAITAVELYIDEKRNRRF</sequence>